<dbReference type="SMART" id="SM01025">
    <property type="entry name" value="BEN"/>
    <property type="match status" value="1"/>
</dbReference>
<dbReference type="GO" id="GO:0045666">
    <property type="term" value="P:positive regulation of neuron differentiation"/>
    <property type="evidence" value="ECO:0007669"/>
    <property type="project" value="InterPro"/>
</dbReference>
<evidence type="ECO:0000313" key="9">
    <source>
        <dbReference type="Proteomes" id="UP001200034"/>
    </source>
</evidence>
<dbReference type="Gene3D" id="1.10.10.2590">
    <property type="entry name" value="BEN domain"/>
    <property type="match status" value="1"/>
</dbReference>
<feature type="non-terminal residue" evidence="8">
    <location>
        <position position="288"/>
    </location>
</feature>
<comment type="subcellular location">
    <subcellularLocation>
        <location evidence="1">Nucleus</location>
    </subcellularLocation>
</comment>
<feature type="non-terminal residue" evidence="8">
    <location>
        <position position="1"/>
    </location>
</feature>
<evidence type="ECO:0000256" key="6">
    <source>
        <dbReference type="SAM" id="MobiDB-lite"/>
    </source>
</evidence>
<dbReference type="AlphaFoldDB" id="A0AAD4K4P9"/>
<protein>
    <recommendedName>
        <fullName evidence="7">BEN domain-containing protein</fullName>
    </recommendedName>
</protein>
<evidence type="ECO:0000256" key="2">
    <source>
        <dbReference type="ARBA" id="ARBA00022491"/>
    </source>
</evidence>
<gene>
    <name evidence="8" type="ORF">KR093_005621</name>
</gene>
<sequence length="288" mass="32321">ISHQAQMDIERYINLEVSKQQQLMAKPHCIAPVAPTRPVLAPLQLPFGSRIQLPPKKAMQRCPILNVQIDKPVEPLPAVKEAFKAEVKRVEKTQSHYTMLFGRLSSLLESLNLRYNGVDEEPEPQPEAENDEPLPPPAKRLRPMEHSPDDDPEMAAYPKRIELPDGGYNYVLGPNGTVITSKEFGQVFWTNAPVATRCLLTVCFTSDELATHTLTGKPSPAFYGRERPPKKMLDPSRVEDIIVSVRNRTAGKERHIRATITTKCADTAKKYKRRAKKAAENEAINLGE</sequence>
<comment type="caution">
    <text evidence="8">The sequence shown here is derived from an EMBL/GenBank/DDBJ whole genome shotgun (WGS) entry which is preliminary data.</text>
</comment>
<dbReference type="PANTHER" id="PTHR35346:SF1">
    <property type="entry name" value="BEN DOMAIN-CONTAINING PROTEIN 6"/>
    <property type="match status" value="1"/>
</dbReference>
<dbReference type="GO" id="GO:0003677">
    <property type="term" value="F:DNA binding"/>
    <property type="evidence" value="ECO:0007669"/>
    <property type="project" value="InterPro"/>
</dbReference>
<dbReference type="Pfam" id="PF10523">
    <property type="entry name" value="BEN"/>
    <property type="match status" value="1"/>
</dbReference>
<dbReference type="PANTHER" id="PTHR35346">
    <property type="entry name" value="BEN DOMAIN-CONTAINING PROTEIN 6"/>
    <property type="match status" value="1"/>
</dbReference>
<dbReference type="EMBL" id="JAJJHW010001127">
    <property type="protein sequence ID" value="KAH8377468.1"/>
    <property type="molecule type" value="Genomic_DNA"/>
</dbReference>
<organism evidence="8 9">
    <name type="scientific">Drosophila rubida</name>
    <dbReference type="NCBI Taxonomy" id="30044"/>
    <lineage>
        <taxon>Eukaryota</taxon>
        <taxon>Metazoa</taxon>
        <taxon>Ecdysozoa</taxon>
        <taxon>Arthropoda</taxon>
        <taxon>Hexapoda</taxon>
        <taxon>Insecta</taxon>
        <taxon>Pterygota</taxon>
        <taxon>Neoptera</taxon>
        <taxon>Endopterygota</taxon>
        <taxon>Diptera</taxon>
        <taxon>Brachycera</taxon>
        <taxon>Muscomorpha</taxon>
        <taxon>Ephydroidea</taxon>
        <taxon>Drosophilidae</taxon>
        <taxon>Drosophila</taxon>
    </lineage>
</organism>
<dbReference type="PROSITE" id="PS51457">
    <property type="entry name" value="BEN"/>
    <property type="match status" value="1"/>
</dbReference>
<evidence type="ECO:0000259" key="7">
    <source>
        <dbReference type="PROSITE" id="PS51457"/>
    </source>
</evidence>
<dbReference type="InterPro" id="IPR037496">
    <property type="entry name" value="BEND6-like"/>
</dbReference>
<evidence type="ECO:0000313" key="8">
    <source>
        <dbReference type="EMBL" id="KAH8377468.1"/>
    </source>
</evidence>
<evidence type="ECO:0000256" key="3">
    <source>
        <dbReference type="ARBA" id="ARBA00023015"/>
    </source>
</evidence>
<proteinExistence type="predicted"/>
<evidence type="ECO:0000256" key="1">
    <source>
        <dbReference type="ARBA" id="ARBA00004123"/>
    </source>
</evidence>
<keyword evidence="3" id="KW-0805">Transcription regulation</keyword>
<feature type="compositionally biased region" description="Acidic residues" evidence="6">
    <location>
        <begin position="118"/>
        <end position="132"/>
    </location>
</feature>
<evidence type="ECO:0000256" key="5">
    <source>
        <dbReference type="ARBA" id="ARBA00023242"/>
    </source>
</evidence>
<keyword evidence="5" id="KW-0539">Nucleus</keyword>
<dbReference type="InterPro" id="IPR018379">
    <property type="entry name" value="BEN_domain"/>
</dbReference>
<dbReference type="GO" id="GO:0003714">
    <property type="term" value="F:transcription corepressor activity"/>
    <property type="evidence" value="ECO:0007669"/>
    <property type="project" value="InterPro"/>
</dbReference>
<name>A0AAD4K4P9_9MUSC</name>
<dbReference type="GO" id="GO:0005634">
    <property type="term" value="C:nucleus"/>
    <property type="evidence" value="ECO:0007669"/>
    <property type="project" value="UniProtKB-SubCell"/>
</dbReference>
<evidence type="ECO:0000256" key="4">
    <source>
        <dbReference type="ARBA" id="ARBA00023163"/>
    </source>
</evidence>
<reference evidence="8" key="1">
    <citation type="journal article" date="2021" name="Mol. Ecol. Resour.">
        <title>Phylogenomic analyses of the genus Drosophila reveals genomic signals of climate adaptation.</title>
        <authorList>
            <person name="Li F."/>
            <person name="Rane R.V."/>
            <person name="Luria V."/>
            <person name="Xiong Z."/>
            <person name="Chen J."/>
            <person name="Li Z."/>
            <person name="Catullo R.A."/>
            <person name="Griffin P.C."/>
            <person name="Schiffer M."/>
            <person name="Pearce S."/>
            <person name="Lee S.F."/>
            <person name="McElroy K."/>
            <person name="Stocker A."/>
            <person name="Shirriffs J."/>
            <person name="Cockerell F."/>
            <person name="Coppin C."/>
            <person name="Sgro C.M."/>
            <person name="Karger A."/>
            <person name="Cain J.W."/>
            <person name="Weber J.A."/>
            <person name="Santpere G."/>
            <person name="Kirschner M.W."/>
            <person name="Hoffmann A.A."/>
            <person name="Oakeshott J.G."/>
            <person name="Zhang G."/>
        </authorList>
    </citation>
    <scope>NUCLEOTIDE SEQUENCE</scope>
    <source>
        <strain evidence="8">BGI-SZ-2011g</strain>
    </source>
</reference>
<accession>A0AAD4K4P9</accession>
<keyword evidence="4" id="KW-0804">Transcription</keyword>
<keyword evidence="9" id="KW-1185">Reference proteome</keyword>
<dbReference type="GO" id="GO:0045746">
    <property type="term" value="P:negative regulation of Notch signaling pathway"/>
    <property type="evidence" value="ECO:0007669"/>
    <property type="project" value="InterPro"/>
</dbReference>
<feature type="region of interest" description="Disordered" evidence="6">
    <location>
        <begin position="117"/>
        <end position="153"/>
    </location>
</feature>
<feature type="domain" description="BEN" evidence="7">
    <location>
        <begin position="173"/>
        <end position="271"/>
    </location>
</feature>
<dbReference type="Proteomes" id="UP001200034">
    <property type="component" value="Unassembled WGS sequence"/>
</dbReference>
<keyword evidence="2" id="KW-0678">Repressor</keyword>